<accession>A0ABW4FYZ6</accession>
<feature type="region of interest" description="Disordered" evidence="1">
    <location>
        <begin position="283"/>
        <end position="302"/>
    </location>
</feature>
<evidence type="ECO:0000259" key="2">
    <source>
        <dbReference type="Pfam" id="PF05598"/>
    </source>
</evidence>
<organism evidence="4 5">
    <name type="scientific">Pseudonocardia aurantiaca</name>
    <dbReference type="NCBI Taxonomy" id="75290"/>
    <lineage>
        <taxon>Bacteria</taxon>
        <taxon>Bacillati</taxon>
        <taxon>Actinomycetota</taxon>
        <taxon>Actinomycetes</taxon>
        <taxon>Pseudonocardiales</taxon>
        <taxon>Pseudonocardiaceae</taxon>
        <taxon>Pseudonocardia</taxon>
    </lineage>
</organism>
<reference evidence="5" key="1">
    <citation type="journal article" date="2019" name="Int. J. Syst. Evol. Microbiol.">
        <title>The Global Catalogue of Microorganisms (GCM) 10K type strain sequencing project: providing services to taxonomists for standard genome sequencing and annotation.</title>
        <authorList>
            <consortium name="The Broad Institute Genomics Platform"/>
            <consortium name="The Broad Institute Genome Sequencing Center for Infectious Disease"/>
            <person name="Wu L."/>
            <person name="Ma J."/>
        </authorList>
    </citation>
    <scope>NUCLEOTIDE SEQUENCE [LARGE SCALE GENOMIC DNA]</scope>
    <source>
        <strain evidence="5">JCM 12165</strain>
    </source>
</reference>
<evidence type="ECO:0000259" key="3">
    <source>
        <dbReference type="Pfam" id="PF13751"/>
    </source>
</evidence>
<proteinExistence type="predicted"/>
<keyword evidence="5" id="KW-1185">Reference proteome</keyword>
<feature type="region of interest" description="Disordered" evidence="1">
    <location>
        <begin position="337"/>
        <end position="372"/>
    </location>
</feature>
<feature type="non-terminal residue" evidence="4">
    <location>
        <position position="1"/>
    </location>
</feature>
<dbReference type="InterPro" id="IPR008490">
    <property type="entry name" value="Transposase_InsH_N"/>
</dbReference>
<dbReference type="InterPro" id="IPR025668">
    <property type="entry name" value="Tnp_DDE_dom"/>
</dbReference>
<evidence type="ECO:0000313" key="5">
    <source>
        <dbReference type="Proteomes" id="UP001597145"/>
    </source>
</evidence>
<comment type="caution">
    <text evidence="4">The sequence shown here is derived from an EMBL/GenBank/DDBJ whole genome shotgun (WGS) entry which is preliminary data.</text>
</comment>
<dbReference type="PANTHER" id="PTHR35604">
    <property type="entry name" value="TRANSPOSASE INSH FOR INSERTION SEQUENCE ELEMENT IS5A-RELATED"/>
    <property type="match status" value="1"/>
</dbReference>
<evidence type="ECO:0000256" key="1">
    <source>
        <dbReference type="SAM" id="MobiDB-lite"/>
    </source>
</evidence>
<evidence type="ECO:0000313" key="4">
    <source>
        <dbReference type="EMBL" id="MFD1535363.1"/>
    </source>
</evidence>
<sequence>NDHVTLGRADGQGDLFDGASRFCEESLPENSIYRFLARERGRLFPDELFADLFSGRGRRSVPPSVVATVMVLQRLGGLSDREAVDRYAFDVRWRYAAGVGGYGAGGWDEFAHTVLVDMRERLRGSQRPDRIFEVGLQAASAAGLVGRRRVLDSTPLYDAVATMDTVTLIRSAVRGLLAVADGEDVDLAGELRATLSSGDDYATAAKPQIDWDDHAAREQLIDSRAREGYGLLGLLDGRELAEPVRQAAALLATVLGQDLETGEDGVLRVARRVAKDRVISTVDPDTRHGHKTSARGFDGYKGHAALDPDSEIITATRVTPGNAGDASAAEDLIDDLLTDQPGPAESQTTGPQTTGPQTTGPGAGGGQDGERATVYGDNAYGTGEFHDRLREAGIESRCKTQTPTAAGGRFSKDRFDIDLGAGTVACPGGVSTPIRPATAGGGIAYFGSACQACPLRAQCTTATGGRTVSVGPHEQTLTDARARQSDPAWVADYRATRPKVERKLGHLMRRQHGGRRARVRGTVRVDADFRLLAGAINLARLAVLKLRGTAHGWVVAT</sequence>
<dbReference type="Pfam" id="PF05598">
    <property type="entry name" value="DUF772"/>
    <property type="match status" value="1"/>
</dbReference>
<feature type="domain" description="Transposase DDE" evidence="3">
    <location>
        <begin position="445"/>
        <end position="542"/>
    </location>
</feature>
<dbReference type="Pfam" id="PF13751">
    <property type="entry name" value="DDE_Tnp_1_6"/>
    <property type="match status" value="1"/>
</dbReference>
<feature type="domain" description="Transposase InsH N-terminal" evidence="2">
    <location>
        <begin position="24"/>
        <end position="99"/>
    </location>
</feature>
<dbReference type="Proteomes" id="UP001597145">
    <property type="component" value="Unassembled WGS sequence"/>
</dbReference>
<dbReference type="EMBL" id="JBHUCP010000057">
    <property type="protein sequence ID" value="MFD1535363.1"/>
    <property type="molecule type" value="Genomic_DNA"/>
</dbReference>
<feature type="compositionally biased region" description="Low complexity" evidence="1">
    <location>
        <begin position="347"/>
        <end position="360"/>
    </location>
</feature>
<dbReference type="PANTHER" id="PTHR35604:SF2">
    <property type="entry name" value="TRANSPOSASE INSH FOR INSERTION SEQUENCE ELEMENT IS5A-RELATED"/>
    <property type="match status" value="1"/>
</dbReference>
<name>A0ABW4FYZ6_9PSEU</name>
<protein>
    <submittedName>
        <fullName evidence="4">Transposase</fullName>
    </submittedName>
</protein>
<dbReference type="RefSeq" id="WP_379660152.1">
    <property type="nucleotide sequence ID" value="NZ_JBHUCP010000057.1"/>
</dbReference>
<gene>
    <name evidence="4" type="ORF">ACFSCY_38775</name>
</gene>